<accession>A0A818U1Z0</accession>
<dbReference type="CDD" id="cd00030">
    <property type="entry name" value="C2"/>
    <property type="match status" value="1"/>
</dbReference>
<dbReference type="PROSITE" id="PS50004">
    <property type="entry name" value="C2"/>
    <property type="match status" value="1"/>
</dbReference>
<dbReference type="SUPFAM" id="SSF52949">
    <property type="entry name" value="Macro domain-like"/>
    <property type="match status" value="1"/>
</dbReference>
<dbReference type="SMART" id="SM00239">
    <property type="entry name" value="C2"/>
    <property type="match status" value="1"/>
</dbReference>
<dbReference type="SUPFAM" id="SSF49562">
    <property type="entry name" value="C2 domain (Calcium/lipid-binding domain, CaLB)"/>
    <property type="match status" value="1"/>
</dbReference>
<evidence type="ECO:0000259" key="2">
    <source>
        <dbReference type="PROSITE" id="PS50004"/>
    </source>
</evidence>
<dbReference type="NCBIfam" id="TIGR02452">
    <property type="entry name" value="TIGR02452 family protein"/>
    <property type="match status" value="1"/>
</dbReference>
<dbReference type="Gene3D" id="2.60.40.150">
    <property type="entry name" value="C2 domain"/>
    <property type="match status" value="1"/>
</dbReference>
<dbReference type="InterPro" id="IPR012664">
    <property type="entry name" value="CHP02452"/>
</dbReference>
<dbReference type="Gene3D" id="3.40.220.10">
    <property type="entry name" value="Leucine Aminopeptidase, subunit E, domain 1"/>
    <property type="match status" value="1"/>
</dbReference>
<protein>
    <recommendedName>
        <fullName evidence="2">C2 domain-containing protein</fullName>
    </recommendedName>
</protein>
<dbReference type="InterPro" id="IPR043472">
    <property type="entry name" value="Macro_dom-like"/>
</dbReference>
<proteinExistence type="predicted"/>
<comment type="caution">
    <text evidence="3">The sequence shown here is derived from an EMBL/GenBank/DDBJ whole genome shotgun (WGS) entry which is preliminary data.</text>
</comment>
<name>A0A818U1Z0_9BILA</name>
<dbReference type="InterPro" id="IPR035892">
    <property type="entry name" value="C2_domain_sf"/>
</dbReference>
<feature type="domain" description="C2" evidence="2">
    <location>
        <begin position="1"/>
        <end position="103"/>
    </location>
</feature>
<sequence>MSHGTLTVTIVEGRNLKDEDIIGKNDAYVELYLDKDYKQRTTTIKDTNNPTWNQKFTFNLQKRDDDLHLHVYDDDVAGRDSVGSAKIDLKKHVFGKGRYEDWVKLPAMLGLRSKGELHVIIEHQTQMSNTTTTNEQIDLEDASSLKTLSRSERTAIAEDTLNKLEAGWYCLDQGFRISLQEDVAFCMQNSVLYTEDDPQQTKKLTLAVDETNSRSFTTDTTAYTKIEVRHCTTLQAARFLVAQTGEDHVGVLNFASAKNPGGGFRTGACAQEESLARSSSLYPALTQPRCLTGYYDYNRHGERGIYSHRMIYSPRVTIFKDDNGELLSSPYHVSIVTVPAPNAGVMRDAEEIQDAMTERVKRLLYVFEANKHDTLVLGAFGCGVFKNNPLDVAIIYRKHLQSAKFKNSFKRIIFAVLNAEMCHVFKQVFSADDLNDIQQRIAAISLNHGNNKQHTRKNRNKQHKKVAKQRRKQNSAFE</sequence>
<evidence type="ECO:0000313" key="3">
    <source>
        <dbReference type="EMBL" id="CAF3691134.1"/>
    </source>
</evidence>
<dbReference type="Pfam" id="PF00168">
    <property type="entry name" value="C2"/>
    <property type="match status" value="1"/>
</dbReference>
<gene>
    <name evidence="3" type="ORF">OTI717_LOCUS11887</name>
</gene>
<dbReference type="AlphaFoldDB" id="A0A818U1Z0"/>
<dbReference type="InterPro" id="IPR019261">
    <property type="entry name" value="PARG_cat_microbial"/>
</dbReference>
<dbReference type="Proteomes" id="UP000663823">
    <property type="component" value="Unassembled WGS sequence"/>
</dbReference>
<feature type="compositionally biased region" description="Basic residues" evidence="1">
    <location>
        <begin position="451"/>
        <end position="478"/>
    </location>
</feature>
<dbReference type="PANTHER" id="PTHR35596:SF1">
    <property type="entry name" value="MICROBIAL-TYPE PARG CATALYTIC DOMAIN-CONTAINING PROTEIN"/>
    <property type="match status" value="1"/>
</dbReference>
<organism evidence="3 4">
    <name type="scientific">Rotaria sordida</name>
    <dbReference type="NCBI Taxonomy" id="392033"/>
    <lineage>
        <taxon>Eukaryota</taxon>
        <taxon>Metazoa</taxon>
        <taxon>Spiralia</taxon>
        <taxon>Gnathifera</taxon>
        <taxon>Rotifera</taxon>
        <taxon>Eurotatoria</taxon>
        <taxon>Bdelloidea</taxon>
        <taxon>Philodinida</taxon>
        <taxon>Philodinidae</taxon>
        <taxon>Rotaria</taxon>
    </lineage>
</organism>
<evidence type="ECO:0000256" key="1">
    <source>
        <dbReference type="SAM" id="MobiDB-lite"/>
    </source>
</evidence>
<dbReference type="EMBL" id="CAJOAX010001159">
    <property type="protein sequence ID" value="CAF3691134.1"/>
    <property type="molecule type" value="Genomic_DNA"/>
</dbReference>
<feature type="region of interest" description="Disordered" evidence="1">
    <location>
        <begin position="447"/>
        <end position="478"/>
    </location>
</feature>
<dbReference type="InterPro" id="IPR000008">
    <property type="entry name" value="C2_dom"/>
</dbReference>
<evidence type="ECO:0000313" key="4">
    <source>
        <dbReference type="Proteomes" id="UP000663823"/>
    </source>
</evidence>
<reference evidence="3" key="1">
    <citation type="submission" date="2021-02" db="EMBL/GenBank/DDBJ databases">
        <authorList>
            <person name="Nowell W R."/>
        </authorList>
    </citation>
    <scope>NUCLEOTIDE SEQUENCE</scope>
</reference>
<dbReference type="Pfam" id="PF10021">
    <property type="entry name" value="PARG_cat_microb"/>
    <property type="match status" value="1"/>
</dbReference>
<dbReference type="PANTHER" id="PTHR35596">
    <property type="entry name" value="DUF2263 DOMAIN-CONTAINING PROTEIN"/>
    <property type="match status" value="1"/>
</dbReference>